<comment type="caution">
    <text evidence="2">The sequence shown here is derived from an EMBL/GenBank/DDBJ whole genome shotgun (WGS) entry which is preliminary data.</text>
</comment>
<dbReference type="EMBL" id="BQXS01000002">
    <property type="protein sequence ID" value="GKT27339.1"/>
    <property type="molecule type" value="Genomic_DNA"/>
</dbReference>
<accession>A0ABQ5K448</accession>
<proteinExistence type="predicted"/>
<sequence>FLLSSSSEKPSASRLGSVSITSASSRKKALGAFQTRNSLATLSVPTDNRAPSAPTSLPGSILGAGTFSPHTIRMRPNLAFSVVPSSVLLILVDGPSTKSVHDSSRGTTSSKSKKAPSRSGSSNSSSGVESLFHTYEKTPFSSCVLCVTQSDLHLERLTTMSSEHSFTFTGDSSGKDIGEVPIRRRISPQSSLLHSPSLSVPPQHRNDTIRSILKAFSIFQKGQLPQAPIAVRNESELISSITKSLELILTERISSNYDPTFAGGGVSYGGSDDFVLFLVFSKLQRGEWFVFFTQELGMWSHFDDTTKMRLISRVDSVAGVLEVRKRLGEMISAVEDGALERWSSLDGEDALVSTDNGCWLCAGLCQLLCDLEKHRRKTKDIIGISADDLEQGEEEGKEDGEDEHKEESSDLEEEHEEERKKKKKSKKGKKTGDKKMNGEDALVSTDNGCWLCAGLCQLLCDLEKHRRKTKDIIGISADDLEQGEEEGKEDGEDEHKEESSDLEEEHEEERKKKKKSKKGKKTGDKKMSVVPFVSSSSSQFSQHVCVPQFPPSMSLLFSDSTLDSHKSQYSIFTGVDSSYVCQWIVNYWYERTKTEFDITALASLCAGVSRCSSNPVIASMARNELDEVLNKEFFSSRAPVVKTELTIPSDSGDLSATSLESPAVVSSLSIPIQEIMNVNELICTVAAGVSKHITLTGELFATLNSHTRLQSIECLSDALRTCLSISLFIGAALFDDVDGLGVEYLAVQCLRMIRHLSACKGGKRKKLEVEADVGPLIDVFLSVFGWRESCVRVVKKMKALCHDNGLDIHRVRTVLYLDHLPKYRYVYSDVDRSSCWVSLTEESQQASVIHRGREQWGDSLKRISKEVGSSCVISQLVLFECVGLLCNVKEKDIQVVAEQLEHRERLRELFLIMRKKNISEKGGMDEDEDDKFAEEETSGEEEYIDCDFSAQITDLDRKEALEALKQFIE</sequence>
<feature type="non-terminal residue" evidence="2">
    <location>
        <position position="1"/>
    </location>
</feature>
<feature type="compositionally biased region" description="Basic residues" evidence="1">
    <location>
        <begin position="511"/>
        <end position="520"/>
    </location>
</feature>
<evidence type="ECO:0000313" key="3">
    <source>
        <dbReference type="Proteomes" id="UP001057375"/>
    </source>
</evidence>
<feature type="compositionally biased region" description="Basic residues" evidence="1">
    <location>
        <begin position="420"/>
        <end position="429"/>
    </location>
</feature>
<feature type="region of interest" description="Disordered" evidence="1">
    <location>
        <begin position="96"/>
        <end position="128"/>
    </location>
</feature>
<feature type="region of interest" description="Disordered" evidence="1">
    <location>
        <begin position="385"/>
        <end position="439"/>
    </location>
</feature>
<organism evidence="2 3">
    <name type="scientific">Aduncisulcus paluster</name>
    <dbReference type="NCBI Taxonomy" id="2918883"/>
    <lineage>
        <taxon>Eukaryota</taxon>
        <taxon>Metamonada</taxon>
        <taxon>Carpediemonas-like organisms</taxon>
        <taxon>Aduncisulcus</taxon>
    </lineage>
</organism>
<feature type="compositionally biased region" description="Low complexity" evidence="1">
    <location>
        <begin position="117"/>
        <end position="126"/>
    </location>
</feature>
<evidence type="ECO:0000313" key="2">
    <source>
        <dbReference type="EMBL" id="GKT27339.1"/>
    </source>
</evidence>
<evidence type="ECO:0000256" key="1">
    <source>
        <dbReference type="SAM" id="MobiDB-lite"/>
    </source>
</evidence>
<reference evidence="2" key="1">
    <citation type="submission" date="2022-03" db="EMBL/GenBank/DDBJ databases">
        <title>Draft genome sequence of Aduncisulcus paluster, a free-living microaerophilic Fornicata.</title>
        <authorList>
            <person name="Yuyama I."/>
            <person name="Kume K."/>
            <person name="Tamura T."/>
            <person name="Inagaki Y."/>
            <person name="Hashimoto T."/>
        </authorList>
    </citation>
    <scope>NUCLEOTIDE SEQUENCE</scope>
    <source>
        <strain evidence="2">NY0171</strain>
    </source>
</reference>
<keyword evidence="3" id="KW-1185">Reference proteome</keyword>
<feature type="compositionally biased region" description="Acidic residues" evidence="1">
    <location>
        <begin position="387"/>
        <end position="401"/>
    </location>
</feature>
<feature type="compositionally biased region" description="Acidic residues" evidence="1">
    <location>
        <begin position="925"/>
        <end position="941"/>
    </location>
</feature>
<protein>
    <submittedName>
        <fullName evidence="2">Uncharacterized protein</fullName>
    </submittedName>
</protein>
<feature type="compositionally biased region" description="Acidic residues" evidence="1">
    <location>
        <begin position="478"/>
        <end position="492"/>
    </location>
</feature>
<dbReference type="Proteomes" id="UP001057375">
    <property type="component" value="Unassembled WGS sequence"/>
</dbReference>
<feature type="region of interest" description="Disordered" evidence="1">
    <location>
        <begin position="921"/>
        <end position="941"/>
    </location>
</feature>
<gene>
    <name evidence="2" type="ORF">ADUPG1_000006</name>
</gene>
<feature type="region of interest" description="Disordered" evidence="1">
    <location>
        <begin position="476"/>
        <end position="523"/>
    </location>
</feature>
<name>A0ABQ5K448_9EUKA</name>